<keyword evidence="3" id="KW-1185">Reference proteome</keyword>
<organism evidence="2 3">
    <name type="scientific">Liquidambar formosana</name>
    <name type="common">Formosan gum</name>
    <dbReference type="NCBI Taxonomy" id="63359"/>
    <lineage>
        <taxon>Eukaryota</taxon>
        <taxon>Viridiplantae</taxon>
        <taxon>Streptophyta</taxon>
        <taxon>Embryophyta</taxon>
        <taxon>Tracheophyta</taxon>
        <taxon>Spermatophyta</taxon>
        <taxon>Magnoliopsida</taxon>
        <taxon>eudicotyledons</taxon>
        <taxon>Gunneridae</taxon>
        <taxon>Pentapetalae</taxon>
        <taxon>Saxifragales</taxon>
        <taxon>Altingiaceae</taxon>
        <taxon>Liquidambar</taxon>
    </lineage>
</organism>
<dbReference type="Proteomes" id="UP001415857">
    <property type="component" value="Unassembled WGS sequence"/>
</dbReference>
<accession>A0AAP0NEE9</accession>
<sequence length="177" mass="19202">MNLQVMPLLSKSESADEKPTCNSVNFGTPSCLETGLKQPKQQDAPPFERKSETAFSPATAVGSQQEQPHAIKENKKNSPSLWPGLSSAGSHGGGSNGPSLQFYNAKTPAWLDTATCATRPGSSENGVSIEKVSGVTVDRKSWKRCAAHVYISRLIQVLQISERKERLPIQPNQLRPM</sequence>
<dbReference type="InterPro" id="IPR040305">
    <property type="entry name" value="At1g75730-like"/>
</dbReference>
<proteinExistence type="predicted"/>
<name>A0AAP0NEE9_LIQFO</name>
<evidence type="ECO:0000256" key="1">
    <source>
        <dbReference type="SAM" id="MobiDB-lite"/>
    </source>
</evidence>
<reference evidence="2 3" key="1">
    <citation type="journal article" date="2024" name="Plant J.">
        <title>Genome sequences and population genomics reveal climatic adaptation and genomic divergence between two closely related sweetgum species.</title>
        <authorList>
            <person name="Xu W.Q."/>
            <person name="Ren C.Q."/>
            <person name="Zhang X.Y."/>
            <person name="Comes H.P."/>
            <person name="Liu X.H."/>
            <person name="Li Y.G."/>
            <person name="Kettle C.J."/>
            <person name="Jalonen R."/>
            <person name="Gaisberger H."/>
            <person name="Ma Y.Z."/>
            <person name="Qiu Y.X."/>
        </authorList>
    </citation>
    <scope>NUCLEOTIDE SEQUENCE [LARGE SCALE GENOMIC DNA]</scope>
    <source>
        <strain evidence="2">Hangzhou</strain>
    </source>
</reference>
<feature type="compositionally biased region" description="Polar residues" evidence="1">
    <location>
        <begin position="53"/>
        <end position="67"/>
    </location>
</feature>
<dbReference type="PANTHER" id="PTHR34792:SF1">
    <property type="entry name" value="OS02G0121500 PROTEIN"/>
    <property type="match status" value="1"/>
</dbReference>
<dbReference type="EMBL" id="JBBPBK010000014">
    <property type="protein sequence ID" value="KAK9271428.1"/>
    <property type="molecule type" value="Genomic_DNA"/>
</dbReference>
<comment type="caution">
    <text evidence="2">The sequence shown here is derived from an EMBL/GenBank/DDBJ whole genome shotgun (WGS) entry which is preliminary data.</text>
</comment>
<evidence type="ECO:0000313" key="3">
    <source>
        <dbReference type="Proteomes" id="UP001415857"/>
    </source>
</evidence>
<gene>
    <name evidence="2" type="ORF">L1049_027019</name>
</gene>
<dbReference type="PANTHER" id="PTHR34792">
    <property type="entry name" value="OS02G0121500 PROTEIN"/>
    <property type="match status" value="1"/>
</dbReference>
<evidence type="ECO:0000313" key="2">
    <source>
        <dbReference type="EMBL" id="KAK9271428.1"/>
    </source>
</evidence>
<protein>
    <submittedName>
        <fullName evidence="2">Uncharacterized protein</fullName>
    </submittedName>
</protein>
<feature type="region of interest" description="Disordered" evidence="1">
    <location>
        <begin position="1"/>
        <end position="100"/>
    </location>
</feature>
<dbReference type="AlphaFoldDB" id="A0AAP0NEE9"/>